<dbReference type="Proteomes" id="UP001145021">
    <property type="component" value="Unassembled WGS sequence"/>
</dbReference>
<reference evidence="1" key="1">
    <citation type="submission" date="2022-07" db="EMBL/GenBank/DDBJ databases">
        <title>Phylogenomic reconstructions and comparative analyses of Kickxellomycotina fungi.</title>
        <authorList>
            <person name="Reynolds N.K."/>
            <person name="Stajich J.E."/>
            <person name="Barry K."/>
            <person name="Grigoriev I.V."/>
            <person name="Crous P."/>
            <person name="Smith M.E."/>
        </authorList>
    </citation>
    <scope>NUCLEOTIDE SEQUENCE</scope>
    <source>
        <strain evidence="1">NBRC 105413</strain>
    </source>
</reference>
<accession>A0A9W8CLH2</accession>
<proteinExistence type="predicted"/>
<evidence type="ECO:0000313" key="2">
    <source>
        <dbReference type="Proteomes" id="UP001145021"/>
    </source>
</evidence>
<dbReference type="AlphaFoldDB" id="A0A9W8CLH2"/>
<name>A0A9W8CLH2_9FUNG</name>
<keyword evidence="2" id="KW-1185">Reference proteome</keyword>
<dbReference type="PANTHER" id="PTHR42107:SF1">
    <property type="entry name" value="WHIM1 DOMAIN-CONTAINING PROTEIN"/>
    <property type="match status" value="1"/>
</dbReference>
<organism evidence="1 2">
    <name type="scientific">Coemansia asiatica</name>
    <dbReference type="NCBI Taxonomy" id="1052880"/>
    <lineage>
        <taxon>Eukaryota</taxon>
        <taxon>Fungi</taxon>
        <taxon>Fungi incertae sedis</taxon>
        <taxon>Zoopagomycota</taxon>
        <taxon>Kickxellomycotina</taxon>
        <taxon>Kickxellomycetes</taxon>
        <taxon>Kickxellales</taxon>
        <taxon>Kickxellaceae</taxon>
        <taxon>Coemansia</taxon>
    </lineage>
</organism>
<dbReference type="EMBL" id="JANBOH010000057">
    <property type="protein sequence ID" value="KAJ1646529.1"/>
    <property type="molecule type" value="Genomic_DNA"/>
</dbReference>
<gene>
    <name evidence="1" type="ORF">LPJ64_001980</name>
</gene>
<dbReference type="PANTHER" id="PTHR42107">
    <property type="entry name" value="YALI0D24453P"/>
    <property type="match status" value="1"/>
</dbReference>
<sequence length="293" mass="33001">MSPSANPNTEVTNAVYSQANFSSIFAVLATFDQAIHATGINEPEDLDAIVRCTEDTKSLKELALALLAAATDRKGKSLPSEDQWPKICSAFVSGNAVDMLKGLEVPEDAADSLDDFVSQTPAVRVDMLYWLSEIALMSNTTIKALIDIEYDKARKPPSTNPSLNDNILRLSPFAEIGKQRYWLFGNKTRQLYIESLSQRGRGKIELVAQTPEEFAAAAEDLRAQRTNAHKELAERITSQVVPYLERQIKKKERVERSLQRQALAMANIHMYETRTRKRQRVNYNVDELAEYDF</sequence>
<comment type="caution">
    <text evidence="1">The sequence shown here is derived from an EMBL/GenBank/DDBJ whole genome shotgun (WGS) entry which is preliminary data.</text>
</comment>
<evidence type="ECO:0000313" key="1">
    <source>
        <dbReference type="EMBL" id="KAJ1646529.1"/>
    </source>
</evidence>
<protein>
    <submittedName>
        <fullName evidence="1">Uncharacterized protein</fullName>
    </submittedName>
</protein>